<dbReference type="RefSeq" id="WP_255873734.1">
    <property type="nucleotide sequence ID" value="NZ_JACASI010000014.1"/>
</dbReference>
<gene>
    <name evidence="12" type="ORF">HXX02_05655</name>
</gene>
<keyword evidence="4" id="KW-0902">Two-component regulatory system</keyword>
<evidence type="ECO:0000259" key="11">
    <source>
        <dbReference type="PROSITE" id="PS51755"/>
    </source>
</evidence>
<dbReference type="SMART" id="SM00448">
    <property type="entry name" value="REC"/>
    <property type="match status" value="1"/>
</dbReference>
<evidence type="ECO:0000256" key="1">
    <source>
        <dbReference type="ARBA" id="ARBA00004496"/>
    </source>
</evidence>
<keyword evidence="13" id="KW-1185">Reference proteome</keyword>
<evidence type="ECO:0000313" key="12">
    <source>
        <dbReference type="EMBL" id="MCQ3828922.1"/>
    </source>
</evidence>
<organism evidence="12 13">
    <name type="scientific">Microbulbifer elongatus</name>
    <dbReference type="NCBI Taxonomy" id="86173"/>
    <lineage>
        <taxon>Bacteria</taxon>
        <taxon>Pseudomonadati</taxon>
        <taxon>Pseudomonadota</taxon>
        <taxon>Gammaproteobacteria</taxon>
        <taxon>Cellvibrionales</taxon>
        <taxon>Microbulbiferaceae</taxon>
        <taxon>Microbulbifer</taxon>
    </lineage>
</organism>
<evidence type="ECO:0000256" key="7">
    <source>
        <dbReference type="ARBA" id="ARBA00023163"/>
    </source>
</evidence>
<keyword evidence="5" id="KW-0805">Transcription regulation</keyword>
<dbReference type="Gene3D" id="1.10.10.10">
    <property type="entry name" value="Winged helix-like DNA-binding domain superfamily/Winged helix DNA-binding domain"/>
    <property type="match status" value="1"/>
</dbReference>
<evidence type="ECO:0000256" key="9">
    <source>
        <dbReference type="PROSITE-ProRule" id="PRU01091"/>
    </source>
</evidence>
<dbReference type="PANTHER" id="PTHR48111:SF39">
    <property type="entry name" value="TRANSCRIPTIONAL REGULATORY PROTEIN CPXR"/>
    <property type="match status" value="1"/>
</dbReference>
<evidence type="ECO:0000259" key="10">
    <source>
        <dbReference type="PROSITE" id="PS50110"/>
    </source>
</evidence>
<dbReference type="PROSITE" id="PS50110">
    <property type="entry name" value="RESPONSE_REGULATORY"/>
    <property type="match status" value="1"/>
</dbReference>
<dbReference type="EMBL" id="JACASI010000014">
    <property type="protein sequence ID" value="MCQ3828922.1"/>
    <property type="molecule type" value="Genomic_DNA"/>
</dbReference>
<dbReference type="InterPro" id="IPR036388">
    <property type="entry name" value="WH-like_DNA-bd_sf"/>
</dbReference>
<keyword evidence="7" id="KW-0804">Transcription</keyword>
<keyword evidence="6 9" id="KW-0238">DNA-binding</keyword>
<dbReference type="Pfam" id="PF00072">
    <property type="entry name" value="Response_reg"/>
    <property type="match status" value="1"/>
</dbReference>
<evidence type="ECO:0000256" key="4">
    <source>
        <dbReference type="ARBA" id="ARBA00023012"/>
    </source>
</evidence>
<dbReference type="PROSITE" id="PS51755">
    <property type="entry name" value="OMPR_PHOB"/>
    <property type="match status" value="1"/>
</dbReference>
<feature type="modified residue" description="4-aspartylphosphate" evidence="8">
    <location>
        <position position="58"/>
    </location>
</feature>
<dbReference type="InterPro" id="IPR016032">
    <property type="entry name" value="Sig_transdc_resp-reg_C-effctor"/>
</dbReference>
<comment type="caution">
    <text evidence="12">The sequence shown here is derived from an EMBL/GenBank/DDBJ whole genome shotgun (WGS) entry which is preliminary data.</text>
</comment>
<proteinExistence type="predicted"/>
<comment type="subcellular location">
    <subcellularLocation>
        <location evidence="1">Cytoplasm</location>
    </subcellularLocation>
</comment>
<dbReference type="PANTHER" id="PTHR48111">
    <property type="entry name" value="REGULATOR OF RPOS"/>
    <property type="match status" value="1"/>
</dbReference>
<dbReference type="Gene3D" id="3.40.50.2300">
    <property type="match status" value="1"/>
</dbReference>
<dbReference type="InterPro" id="IPR011006">
    <property type="entry name" value="CheY-like_superfamily"/>
</dbReference>
<feature type="DNA-binding region" description="OmpR/PhoB-type" evidence="9">
    <location>
        <begin position="133"/>
        <end position="231"/>
    </location>
</feature>
<dbReference type="SMART" id="SM00862">
    <property type="entry name" value="Trans_reg_C"/>
    <property type="match status" value="1"/>
</dbReference>
<feature type="domain" description="Response regulatory" evidence="10">
    <location>
        <begin position="9"/>
        <end position="122"/>
    </location>
</feature>
<evidence type="ECO:0000256" key="8">
    <source>
        <dbReference type="PROSITE-ProRule" id="PRU00169"/>
    </source>
</evidence>
<evidence type="ECO:0000256" key="2">
    <source>
        <dbReference type="ARBA" id="ARBA00022490"/>
    </source>
</evidence>
<dbReference type="SUPFAM" id="SSF52172">
    <property type="entry name" value="CheY-like"/>
    <property type="match status" value="1"/>
</dbReference>
<sequence>MNPNPAACRILIAEDDTELNQQMVTLIRDAGYQTGSCLDGEAVLEEVARESYQLILLDLMLPKLDGLSVLRLLRKSSEIPVIVVTARGAEEERITGLRHGADDYIAKPFNPVELLLRVEALLRRAQPAFAPKRESLEIDQLNLRLSDLQAAVGERKLDLTAIQFNLLWELATNRGEVLSKAYLSREVLNRPLGAYDRSLDMHLSRVRRKLSQAGWRGERLQTVRGKGYCLK</sequence>
<accession>A0ABT1NYL1</accession>
<name>A0ABT1NYL1_9GAMM</name>
<dbReference type="CDD" id="cd00383">
    <property type="entry name" value="trans_reg_C"/>
    <property type="match status" value="1"/>
</dbReference>
<reference evidence="12" key="1">
    <citation type="thesis" date="2020" institute="Technische Universitat Dresden" country="Dresden, Germany">
        <title>The Agarolytic System of Microbulbifer elongatus PORT2, Isolated from Batu Karas, Pangandaran West Java Indonesia.</title>
        <authorList>
            <person name="Anggraeni S.R."/>
        </authorList>
    </citation>
    <scope>NUCLEOTIDE SEQUENCE</scope>
    <source>
        <strain evidence="12">PORT2</strain>
    </source>
</reference>
<evidence type="ECO:0000313" key="13">
    <source>
        <dbReference type="Proteomes" id="UP001205566"/>
    </source>
</evidence>
<dbReference type="InterPro" id="IPR039420">
    <property type="entry name" value="WalR-like"/>
</dbReference>
<dbReference type="InterPro" id="IPR001867">
    <property type="entry name" value="OmpR/PhoB-type_DNA-bd"/>
</dbReference>
<dbReference type="SUPFAM" id="SSF46894">
    <property type="entry name" value="C-terminal effector domain of the bipartite response regulators"/>
    <property type="match status" value="1"/>
</dbReference>
<protein>
    <submittedName>
        <fullName evidence="12">Response regulator transcription factor</fullName>
    </submittedName>
</protein>
<evidence type="ECO:0000256" key="5">
    <source>
        <dbReference type="ARBA" id="ARBA00023015"/>
    </source>
</evidence>
<feature type="domain" description="OmpR/PhoB-type" evidence="11">
    <location>
        <begin position="133"/>
        <end position="231"/>
    </location>
</feature>
<keyword evidence="2" id="KW-0963">Cytoplasm</keyword>
<dbReference type="Gene3D" id="6.10.250.690">
    <property type="match status" value="1"/>
</dbReference>
<dbReference type="Pfam" id="PF00486">
    <property type="entry name" value="Trans_reg_C"/>
    <property type="match status" value="1"/>
</dbReference>
<keyword evidence="3 8" id="KW-0597">Phosphoprotein</keyword>
<dbReference type="Proteomes" id="UP001205566">
    <property type="component" value="Unassembled WGS sequence"/>
</dbReference>
<dbReference type="InterPro" id="IPR001789">
    <property type="entry name" value="Sig_transdc_resp-reg_receiver"/>
</dbReference>
<evidence type="ECO:0000256" key="6">
    <source>
        <dbReference type="ARBA" id="ARBA00023125"/>
    </source>
</evidence>
<evidence type="ECO:0000256" key="3">
    <source>
        <dbReference type="ARBA" id="ARBA00022553"/>
    </source>
</evidence>